<dbReference type="OrthoDB" id="5491415at2"/>
<dbReference type="EMBL" id="AP012057">
    <property type="protein sequence ID" value="BAN04482.1"/>
    <property type="molecule type" value="Genomic_DNA"/>
</dbReference>
<organism evidence="6 7">
    <name type="scientific">Ilumatobacter coccineus (strain NBRC 103263 / KCTC 29153 / YM16-304)</name>
    <dbReference type="NCBI Taxonomy" id="1313172"/>
    <lineage>
        <taxon>Bacteria</taxon>
        <taxon>Bacillati</taxon>
        <taxon>Actinomycetota</taxon>
        <taxon>Acidimicrobiia</taxon>
        <taxon>Acidimicrobiales</taxon>
        <taxon>Ilumatobacteraceae</taxon>
        <taxon>Ilumatobacter</taxon>
    </lineage>
</organism>
<name>A0A6C7EEX4_ILUCY</name>
<evidence type="ECO:0000256" key="4">
    <source>
        <dbReference type="SAM" id="MobiDB-lite"/>
    </source>
</evidence>
<dbReference type="PANTHER" id="PTHR10696:SF56">
    <property type="entry name" value="TAUD_TFDA-LIKE DOMAIN-CONTAINING PROTEIN"/>
    <property type="match status" value="1"/>
</dbReference>
<dbReference type="Gene3D" id="3.60.130.10">
    <property type="entry name" value="Clavaminate synthase-like"/>
    <property type="match status" value="1"/>
</dbReference>
<dbReference type="PANTHER" id="PTHR10696">
    <property type="entry name" value="GAMMA-BUTYROBETAINE HYDROXYLASE-RELATED"/>
    <property type="match status" value="1"/>
</dbReference>
<feature type="domain" description="TauD/TfdA-like" evidence="5">
    <location>
        <begin position="57"/>
        <end position="309"/>
    </location>
</feature>
<evidence type="ECO:0000313" key="6">
    <source>
        <dbReference type="EMBL" id="BAN04482.1"/>
    </source>
</evidence>
<keyword evidence="2" id="KW-0560">Oxidoreductase</keyword>
<feature type="region of interest" description="Disordered" evidence="4">
    <location>
        <begin position="320"/>
        <end position="340"/>
    </location>
</feature>
<evidence type="ECO:0000256" key="3">
    <source>
        <dbReference type="ARBA" id="ARBA00023194"/>
    </source>
</evidence>
<reference evidence="6 7" key="1">
    <citation type="journal article" date="2013" name="Int. J. Syst. Evol. Microbiol.">
        <title>Ilumatobacter nonamiense sp. nov. and Ilumatobacter coccineum sp. nov., isolated from seashore sand.</title>
        <authorList>
            <person name="Matsumoto A."/>
            <person name="Kasai H."/>
            <person name="Matsuo Y."/>
            <person name="Shizuri Y."/>
            <person name="Ichikawa N."/>
            <person name="Fujita N."/>
            <person name="Omura S."/>
            <person name="Takahashi Y."/>
        </authorList>
    </citation>
    <scope>NUCLEOTIDE SEQUENCE [LARGE SCALE GENOMIC DNA]</scope>
    <source>
        <strain evidence="7">NBRC 103263 / KCTC 29153 / YM16-304</strain>
    </source>
</reference>
<comment type="cofactor">
    <cofactor evidence="1">
        <name>Fe(2+)</name>
        <dbReference type="ChEBI" id="CHEBI:29033"/>
    </cofactor>
</comment>
<dbReference type="InterPro" id="IPR003819">
    <property type="entry name" value="TauD/TfdA-like"/>
</dbReference>
<proteinExistence type="predicted"/>
<keyword evidence="3" id="KW-0045">Antibiotic biosynthesis</keyword>
<evidence type="ECO:0000313" key="7">
    <source>
        <dbReference type="Proteomes" id="UP000011863"/>
    </source>
</evidence>
<evidence type="ECO:0000256" key="1">
    <source>
        <dbReference type="ARBA" id="ARBA00001954"/>
    </source>
</evidence>
<accession>A0A6C7EEX4</accession>
<dbReference type="SUPFAM" id="SSF51197">
    <property type="entry name" value="Clavaminate synthase-like"/>
    <property type="match status" value="1"/>
</dbReference>
<protein>
    <recommendedName>
        <fullName evidence="5">TauD/TfdA-like domain-containing protein</fullName>
    </recommendedName>
</protein>
<evidence type="ECO:0000256" key="2">
    <source>
        <dbReference type="ARBA" id="ARBA00023002"/>
    </source>
</evidence>
<keyword evidence="7" id="KW-1185">Reference proteome</keyword>
<dbReference type="Proteomes" id="UP000011863">
    <property type="component" value="Chromosome"/>
</dbReference>
<dbReference type="InterPro" id="IPR050411">
    <property type="entry name" value="AlphaKG_dependent_hydroxylases"/>
</dbReference>
<dbReference type="KEGG" id="aym:YM304_41680"/>
<dbReference type="Pfam" id="PF02668">
    <property type="entry name" value="TauD"/>
    <property type="match status" value="1"/>
</dbReference>
<dbReference type="InterPro" id="IPR042098">
    <property type="entry name" value="TauD-like_sf"/>
</dbReference>
<dbReference type="GO" id="GO:0017000">
    <property type="term" value="P:antibiotic biosynthetic process"/>
    <property type="evidence" value="ECO:0007669"/>
    <property type="project" value="UniProtKB-KW"/>
</dbReference>
<gene>
    <name evidence="6" type="ORF">YM304_41680</name>
</gene>
<dbReference type="GO" id="GO:0016491">
    <property type="term" value="F:oxidoreductase activity"/>
    <property type="evidence" value="ECO:0007669"/>
    <property type="project" value="UniProtKB-KW"/>
</dbReference>
<sequence>MSPASVAPLEPRAEWRARDVADPADWTLQLSDDELRELDQALAHARTVSDDVLDITVDDFPLPTLHARLEAFAAELVDGRGFGRIGTIDVDRLGPDDASWIYWGIGMHLGDPWPQNARGHLLGDVRDQGKAPDDPTARGNEIGGHPLTFHSDGSDLVGLLCLNSGVSGGESLVANALYAHNELVRTQPDLAAALYEPLPYDFRGEQAEGARPYYSVPTFTRHGDRLFIRYIRPFIEASQRHAEAPRLTDLQRAAMDAYDALIFDADNQVEMLLHPGEMQFINNYHVLHGRRRYVDDPDTGAIRWLKRLWLATDVLGPDDRPERYQRTGAMDHWGKQRTKA</sequence>
<evidence type="ECO:0000259" key="5">
    <source>
        <dbReference type="Pfam" id="PF02668"/>
    </source>
</evidence>
<dbReference type="AlphaFoldDB" id="A0A6C7EEX4"/>